<gene>
    <name evidence="4" type="ORF">HF203_16015</name>
</gene>
<keyword evidence="5" id="KW-1185">Reference proteome</keyword>
<feature type="non-terminal residue" evidence="4">
    <location>
        <position position="1"/>
    </location>
</feature>
<proteinExistence type="predicted"/>
<dbReference type="PANTHER" id="PTHR44835">
    <property type="entry name" value="UDP-N-ACETYLGLUCOSAMINE--PEPTIDE N-ACETYLGLUCOSAMINYLTRANSFERASE SPINDLY-RELATED"/>
    <property type="match status" value="1"/>
</dbReference>
<dbReference type="Proteomes" id="UP000740754">
    <property type="component" value="Unassembled WGS sequence"/>
</dbReference>
<dbReference type="EMBL" id="JAAXKX010000043">
    <property type="protein sequence ID" value="NKN34718.1"/>
    <property type="molecule type" value="Genomic_DNA"/>
</dbReference>
<comment type="pathway">
    <text evidence="1">Protein modification; protein glycosylation.</text>
</comment>
<name>A0ABX1IBQ6_9GAMM</name>
<comment type="caution">
    <text evidence="4">The sequence shown here is derived from an EMBL/GenBank/DDBJ whole genome shotgun (WGS) entry which is preliminary data.</text>
</comment>
<keyword evidence="3" id="KW-0808">Transferase</keyword>
<evidence type="ECO:0000256" key="1">
    <source>
        <dbReference type="ARBA" id="ARBA00004922"/>
    </source>
</evidence>
<dbReference type="PANTHER" id="PTHR44835:SF1">
    <property type="entry name" value="PROTEIN O-GLCNAC TRANSFERASE"/>
    <property type="match status" value="1"/>
</dbReference>
<dbReference type="InterPro" id="IPR051939">
    <property type="entry name" value="Glycosyltr_41/O-GlcNAc_trsf"/>
</dbReference>
<evidence type="ECO:0000256" key="2">
    <source>
        <dbReference type="ARBA" id="ARBA00022676"/>
    </source>
</evidence>
<protein>
    <submittedName>
        <fullName evidence="4">Glycosyltransferase</fullName>
    </submittedName>
</protein>
<accession>A0ABX1IBQ6</accession>
<dbReference type="Gene3D" id="3.40.50.2000">
    <property type="entry name" value="Glycogen Phosphorylase B"/>
    <property type="match status" value="1"/>
</dbReference>
<sequence length="80" mass="8942">RIGAMILSGLGREEWIATDEADYVERVVALASDPGALATIRAGLRAQMEASPWRDEQGQVARIEAAYRAMWEHWCEPERG</sequence>
<evidence type="ECO:0000256" key="3">
    <source>
        <dbReference type="ARBA" id="ARBA00022679"/>
    </source>
</evidence>
<keyword evidence="2" id="KW-0328">Glycosyltransferase</keyword>
<reference evidence="4 5" key="1">
    <citation type="submission" date="2020-04" db="EMBL/GenBank/DDBJ databases">
        <title>Draft Whole-Genome sequence of Marichromatium bheemlicum DSM 18632, type strain.</title>
        <authorList>
            <person name="Kyndt J.A."/>
            <person name="Meyer T.E."/>
        </authorList>
    </citation>
    <scope>NUCLEOTIDE SEQUENCE [LARGE SCALE GENOMIC DNA]</scope>
    <source>
        <strain evidence="4 5">DSM 18632</strain>
    </source>
</reference>
<evidence type="ECO:0000313" key="4">
    <source>
        <dbReference type="EMBL" id="NKN34718.1"/>
    </source>
</evidence>
<organism evidence="4 5">
    <name type="scientific">Marichromatium bheemlicum</name>
    <dbReference type="NCBI Taxonomy" id="365339"/>
    <lineage>
        <taxon>Bacteria</taxon>
        <taxon>Pseudomonadati</taxon>
        <taxon>Pseudomonadota</taxon>
        <taxon>Gammaproteobacteria</taxon>
        <taxon>Chromatiales</taxon>
        <taxon>Chromatiaceae</taxon>
        <taxon>Marichromatium</taxon>
    </lineage>
</organism>
<evidence type="ECO:0000313" key="5">
    <source>
        <dbReference type="Proteomes" id="UP000740754"/>
    </source>
</evidence>